<dbReference type="EMBL" id="AP011540">
    <property type="protein sequence ID" value="BAI64566.1"/>
    <property type="molecule type" value="Genomic_DNA"/>
</dbReference>
<keyword evidence="1" id="KW-1133">Transmembrane helix</keyword>
<dbReference type="Proteomes" id="UP000001883">
    <property type="component" value="Chromosome"/>
</dbReference>
<keyword evidence="3" id="KW-1185">Reference proteome</keyword>
<keyword evidence="1" id="KW-0472">Membrane</keyword>
<keyword evidence="1" id="KW-0812">Transmembrane</keyword>
<evidence type="ECO:0000256" key="1">
    <source>
        <dbReference type="SAM" id="Phobius"/>
    </source>
</evidence>
<reference evidence="2 3" key="2">
    <citation type="journal article" date="2010" name="J Osaka Dent Univ">
        <title>Isolation and identification of Rothia mucilaginosa from persistent apical periodontitis lesions.</title>
        <authorList>
            <person name="Yamane K."/>
            <person name="Yoshida M."/>
            <person name="Fujihira T."/>
            <person name="Baba T."/>
            <person name="Tsuji N."/>
            <person name="Hayashi H."/>
            <person name="Sugimori C."/>
            <person name="Yamanaka T."/>
            <person name="Mashimo C."/>
            <person name="Nambu T."/>
            <person name="Kawai H."/>
            <person name="Fukushima H."/>
        </authorList>
    </citation>
    <scope>NUCLEOTIDE SEQUENCE [LARGE SCALE GENOMIC DNA]</scope>
    <source>
        <strain evidence="2 3">DY-18</strain>
    </source>
</reference>
<sequence>MLVVGVLVQVVAQYLRTRGVTELRHGLRLNLADAFAGHAVDLADFVEGLGLTVGHAEAHCDHAGFTLGEGVEHGVELFLQKGEGHCICGDDCFGVFDEVAEFGVAVFTEGGVQGDGFAAVLLDFDDLFGGHVEFLAEFFGGGFAAEVLKHLALHAGELVDDFYHVHGDADGAGLVCHCAGDGLADPPGCVGGELEALGVVELFDGADEAEVAFLDEVEEEHAAAGVALGKGDDESQVGFEQVVFGSLAVVDDPTQGFLEIFVHVGVFSELVFGVEACFDALGEVDFLLCVEQGDFADLLEVVLDGVGGCAGGDDALCGCVVVVVCGEDEAGALGCYCFCGLLFFYFGCGFFVFFVGFVFAVGGFEFFVESEVEFVVALFAAATGLALGCGFGGGGFAGALGLVCLGFGSSFGSGFSTGFGGCAGGVFGCRCGFGGCLLGAGGLGGGFCDGFFGCVAGHGLLAGCRCH</sequence>
<feature type="transmembrane region" description="Helical" evidence="1">
    <location>
        <begin position="342"/>
        <end position="368"/>
    </location>
</feature>
<evidence type="ECO:0000313" key="3">
    <source>
        <dbReference type="Proteomes" id="UP000001883"/>
    </source>
</evidence>
<dbReference type="KEGG" id="rmu:RMDY18_07340"/>
<feature type="transmembrane region" description="Helical" evidence="1">
    <location>
        <begin position="375"/>
        <end position="408"/>
    </location>
</feature>
<protein>
    <submittedName>
        <fullName evidence="2">Uncharacterized protein</fullName>
    </submittedName>
</protein>
<dbReference type="AlphaFoldDB" id="D2NSE0"/>
<organism evidence="2 3">
    <name type="scientific">Rothia mucilaginosa (strain DY-18)</name>
    <name type="common">Stomatococcus mucilaginosus</name>
    <dbReference type="NCBI Taxonomy" id="680646"/>
    <lineage>
        <taxon>Bacteria</taxon>
        <taxon>Bacillati</taxon>
        <taxon>Actinomycetota</taxon>
        <taxon>Actinomycetes</taxon>
        <taxon>Micrococcales</taxon>
        <taxon>Micrococcaceae</taxon>
        <taxon>Rothia</taxon>
    </lineage>
</organism>
<dbReference type="HOGENOM" id="CLU_585102_0_0_11"/>
<proteinExistence type="predicted"/>
<dbReference type="eggNOG" id="ENOG502ZRSZ">
    <property type="taxonomic scope" value="Bacteria"/>
</dbReference>
<accession>D2NSE0</accession>
<reference evidence="2 3" key="3">
    <citation type="journal article" date="2010" name="Sequencing">
        <title>Complete Genome Sequence of Rothia mucilaginosa DY-18: A Clinical Isolate with Dense Meshwork-Like Structures from a Persistent Apical Periodontitis Lesion.</title>
        <authorList>
            <person name="Yamane K."/>
            <person name="Nambu T."/>
            <person name="Yamanaka T."/>
            <person name="Mashimo C."/>
            <person name="Sugimori C."/>
            <person name="Leung K.-P."/>
            <person name="Fukushima H."/>
        </authorList>
    </citation>
    <scope>NUCLEOTIDE SEQUENCE [LARGE SCALE GENOMIC DNA]</scope>
    <source>
        <strain evidence="2 3">DY-18</strain>
    </source>
</reference>
<reference evidence="3" key="1">
    <citation type="submission" date="2009-07" db="EMBL/GenBank/DDBJ databases">
        <title>Complete genome sequence of Rothia mucilaginosa DJ.</title>
        <authorList>
            <person name="Yamane K."/>
            <person name="Nambu T."/>
            <person name="Mashimo C."/>
            <person name="Sugimori C."/>
            <person name="Yamanaka T."/>
            <person name="Leung K."/>
            <person name="Fukushima H."/>
        </authorList>
    </citation>
    <scope>NUCLEOTIDE SEQUENCE [LARGE SCALE GENOMIC DNA]</scope>
    <source>
        <strain evidence="3">DY-18</strain>
    </source>
</reference>
<evidence type="ECO:0000313" key="2">
    <source>
        <dbReference type="EMBL" id="BAI64566.1"/>
    </source>
</evidence>
<gene>
    <name evidence="2" type="ordered locus">RMDY18_07340</name>
</gene>
<name>D2NSE0_ROTMD</name>